<protein>
    <submittedName>
        <fullName evidence="1">Uncharacterized protein</fullName>
    </submittedName>
</protein>
<proteinExistence type="predicted"/>
<keyword evidence="2" id="KW-1185">Reference proteome</keyword>
<dbReference type="RefSeq" id="WP_265582547.1">
    <property type="nucleotide sequence ID" value="NZ_CP036172.1"/>
</dbReference>
<dbReference type="Proteomes" id="UP001042704">
    <property type="component" value="Chromosome"/>
</dbReference>
<dbReference type="EMBL" id="CP036172">
    <property type="protein sequence ID" value="QSZ67173.1"/>
    <property type="molecule type" value="Genomic_DNA"/>
</dbReference>
<evidence type="ECO:0000313" key="2">
    <source>
        <dbReference type="Proteomes" id="UP001042704"/>
    </source>
</evidence>
<accession>A0A8A3S5H1</accession>
<dbReference type="GeneID" id="76423999"/>
<reference evidence="1" key="1">
    <citation type="journal article" date="2001" name="Int. J. Syst. Evol. Microbiol.">
        <title>Methanofollis aquaemaris sp. nov., a methanogen isolated from an aquaculture fish pond.</title>
        <authorList>
            <person name="Lai M.C."/>
            <person name="Chen S.C."/>
        </authorList>
    </citation>
    <scope>NUCLEOTIDE SEQUENCE</scope>
    <source>
        <strain evidence="1">N2F9704</strain>
    </source>
</reference>
<gene>
    <name evidence="1" type="ORF">RJ40_06510</name>
</gene>
<dbReference type="KEGG" id="maqe:RJ40_06510"/>
<dbReference type="PROSITE" id="PS51257">
    <property type="entry name" value="PROKAR_LIPOPROTEIN"/>
    <property type="match status" value="1"/>
</dbReference>
<organism evidence="1 2">
    <name type="scientific">Methanofollis aquaemaris</name>
    <dbReference type="NCBI Taxonomy" id="126734"/>
    <lineage>
        <taxon>Archaea</taxon>
        <taxon>Methanobacteriati</taxon>
        <taxon>Methanobacteriota</taxon>
        <taxon>Stenosarchaea group</taxon>
        <taxon>Methanomicrobia</taxon>
        <taxon>Methanomicrobiales</taxon>
        <taxon>Methanomicrobiaceae</taxon>
        <taxon>Methanofollis</taxon>
    </lineage>
</organism>
<dbReference type="AlphaFoldDB" id="A0A8A3S5H1"/>
<reference evidence="1" key="2">
    <citation type="submission" date="2019-02" db="EMBL/GenBank/DDBJ databases">
        <authorList>
            <person name="Chen S.-C."/>
            <person name="Chien H.-H."/>
            <person name="Lai M.-C."/>
        </authorList>
    </citation>
    <scope>NUCLEOTIDE SEQUENCE</scope>
    <source>
        <strain evidence="1">N2F9704</strain>
    </source>
</reference>
<name>A0A8A3S5H1_9EURY</name>
<sequence>MRQDRVLACLAAVVLAAALISGCIGEPDGSLPPPVDFTPEADVGAEDELIIRYYPNSTEPASYTVTFEIEVNGETADAVAGRIFSGISAADPIELPPVPAGPGAEVSVRVTIFDEFRRIVHSDTTTFIAGEDLQVTTG</sequence>
<evidence type="ECO:0000313" key="1">
    <source>
        <dbReference type="EMBL" id="QSZ67173.1"/>
    </source>
</evidence>